<reference evidence="2 3" key="1">
    <citation type="journal article" date="2015" name="Nature">
        <title>rRNA introns, odd ribosomes, and small enigmatic genomes across a large radiation of phyla.</title>
        <authorList>
            <person name="Brown C.T."/>
            <person name="Hug L.A."/>
            <person name="Thomas B.C."/>
            <person name="Sharon I."/>
            <person name="Castelle C.J."/>
            <person name="Singh A."/>
            <person name="Wilkins M.J."/>
            <person name="Williams K.H."/>
            <person name="Banfield J.F."/>
        </authorList>
    </citation>
    <scope>NUCLEOTIDE SEQUENCE [LARGE SCALE GENOMIC DNA]</scope>
</reference>
<comment type="caution">
    <text evidence="2">The sequence shown here is derived from an EMBL/GenBank/DDBJ whole genome shotgun (WGS) entry which is preliminary data.</text>
</comment>
<dbReference type="InterPro" id="IPR018580">
    <property type="entry name" value="Uncharacterised_YfhO"/>
</dbReference>
<feature type="transmembrane region" description="Helical" evidence="1">
    <location>
        <begin position="500"/>
        <end position="519"/>
    </location>
</feature>
<feature type="transmembrane region" description="Helical" evidence="1">
    <location>
        <begin position="119"/>
        <end position="138"/>
    </location>
</feature>
<keyword evidence="1" id="KW-0812">Transmembrane</keyword>
<dbReference type="EMBL" id="LCIY01000010">
    <property type="protein sequence ID" value="KKT67243.1"/>
    <property type="molecule type" value="Genomic_DNA"/>
</dbReference>
<name>A0A0G1J7C0_9BACT</name>
<evidence type="ECO:0000313" key="3">
    <source>
        <dbReference type="Proteomes" id="UP000034826"/>
    </source>
</evidence>
<feature type="transmembrane region" description="Helical" evidence="1">
    <location>
        <begin position="184"/>
        <end position="209"/>
    </location>
</feature>
<protein>
    <recommendedName>
        <fullName evidence="4">Membrane protein 6-pyruvoyl-tetrahydropterin synthase-related domain-containing protein</fullName>
    </recommendedName>
</protein>
<evidence type="ECO:0000256" key="1">
    <source>
        <dbReference type="SAM" id="Phobius"/>
    </source>
</evidence>
<evidence type="ECO:0008006" key="4">
    <source>
        <dbReference type="Google" id="ProtNLM"/>
    </source>
</evidence>
<feature type="transmembrane region" description="Helical" evidence="1">
    <location>
        <begin position="221"/>
        <end position="251"/>
    </location>
</feature>
<dbReference type="Proteomes" id="UP000034826">
    <property type="component" value="Unassembled WGS sequence"/>
</dbReference>
<evidence type="ECO:0000313" key="2">
    <source>
        <dbReference type="EMBL" id="KKT67243.1"/>
    </source>
</evidence>
<feature type="transmembrane region" description="Helical" evidence="1">
    <location>
        <begin position="430"/>
        <end position="448"/>
    </location>
</feature>
<keyword evidence="1" id="KW-0472">Membrane</keyword>
<feature type="transmembrane region" description="Helical" evidence="1">
    <location>
        <begin position="28"/>
        <end position="47"/>
    </location>
</feature>
<feature type="transmembrane region" description="Helical" evidence="1">
    <location>
        <begin position="339"/>
        <end position="358"/>
    </location>
</feature>
<dbReference type="Pfam" id="PF09586">
    <property type="entry name" value="YfhO"/>
    <property type="match status" value="2"/>
</dbReference>
<dbReference type="PANTHER" id="PTHR38454">
    <property type="entry name" value="INTEGRAL MEMBRANE PROTEIN-RELATED"/>
    <property type="match status" value="1"/>
</dbReference>
<feature type="transmembrane region" description="Helical" evidence="1">
    <location>
        <begin position="363"/>
        <end position="379"/>
    </location>
</feature>
<sequence length="772" mass="88251">MIRLVLAWAKEWQRRTLSQIEMKKKLKYWPFLVFTIACLIYYWRVFLKGDVPFPGDLMVGAYLPWLENKWGFPTGVPVKNPLISDIFSQFYMWKSLVAESWRHLQIPLWNPFSYSGYPLMANFHSGAFYPLGFLYLLLGDIKGWDFLVVLPSLATAISMYLYLRQIKVKKVGAVAGGIIYAYSGFAISWAQFVTAAHAMIWMPLIFIVLEKFFDSKRTYYLYYLPLIFFLLITSGHFQIMVYITVLTVVYFVWKWMEAKDYKLFLATIIPGLLTLGLAAFQMLPTLELTKYGLRSVENYISGYNYGLLPIKYLTTLIAPDYFGNPATGNFFGVFNYHEAIFYTGVLAVFCFVLSLFLFKTNKYVRFFVLAAVIAFLFGFDTPLGKAVYTLNVPGLSTSAAGRVAVIFSMSLAVLSGIVLSNLEKISLKKILLTIGVIGLAYSAIYYLARFTDGILLSPNNPSMLLAQRRAVTLRNLLLPGAFVGLYSLIFLLAKKWKGMTGLLIVVVCLEMFRFGWKYIPFVPERIVYPDTPVITFLKEKAKTDVFRIDRERAEIMPPATWMQYRFMSPSGYDPMAIKDYAESYQERINGNLSGLVGRYSELERYDAIALGDFNVKYLLTVKRDSVGKLGGNNINYSIDQKRWKKVYESEATAVLENLDYQPRARYLGETGGEIKITSYTPNMIKITYSDGANKTLLLADTWYPGWKAYVNNKEVDIEKCDGIFRCIKLADKEGEVIFDYQPASFWLGLKISLVSALLTLIALFRTRNHQTN</sequence>
<feature type="transmembrane region" description="Helical" evidence="1">
    <location>
        <begin position="144"/>
        <end position="163"/>
    </location>
</feature>
<feature type="transmembrane region" description="Helical" evidence="1">
    <location>
        <begin position="745"/>
        <end position="764"/>
    </location>
</feature>
<accession>A0A0G1J7C0</accession>
<keyword evidence="1" id="KW-1133">Transmembrane helix</keyword>
<dbReference type="PANTHER" id="PTHR38454:SF1">
    <property type="entry name" value="INTEGRAL MEMBRANE PROTEIN"/>
    <property type="match status" value="1"/>
</dbReference>
<feature type="transmembrane region" description="Helical" evidence="1">
    <location>
        <begin position="476"/>
        <end position="493"/>
    </location>
</feature>
<feature type="transmembrane region" description="Helical" evidence="1">
    <location>
        <begin position="263"/>
        <end position="283"/>
    </location>
</feature>
<organism evidence="2 3">
    <name type="scientific">Candidatus Woesebacteria bacterium GW2011_GWA2_44_33</name>
    <dbReference type="NCBI Taxonomy" id="1618564"/>
    <lineage>
        <taxon>Bacteria</taxon>
        <taxon>Candidatus Woeseibacteriota</taxon>
    </lineage>
</organism>
<feature type="transmembrane region" description="Helical" evidence="1">
    <location>
        <begin position="399"/>
        <end position="418"/>
    </location>
</feature>
<proteinExistence type="predicted"/>
<gene>
    <name evidence="2" type="ORF">UW60_C0010G0006</name>
</gene>
<dbReference type="AlphaFoldDB" id="A0A0G1J7C0"/>